<dbReference type="PANTHER" id="PTHR30305">
    <property type="entry name" value="PROTEIN YJDM-RELATED"/>
    <property type="match status" value="1"/>
</dbReference>
<evidence type="ECO:0000313" key="13">
    <source>
        <dbReference type="EMBL" id="GAA5414913.1"/>
    </source>
</evidence>
<feature type="domain" description="HPr(Ser) kinase/phosphorylase N-terminal" evidence="11">
    <location>
        <begin position="9"/>
        <end position="131"/>
    </location>
</feature>
<protein>
    <recommendedName>
        <fullName evidence="10">HPr kinase/phosphorylase</fullName>
        <shortName evidence="10">HPrK/P</shortName>
        <ecNumber evidence="10">2.7.11.-</ecNumber>
        <ecNumber evidence="10">2.7.4.-</ecNumber>
    </recommendedName>
    <alternativeName>
        <fullName evidence="10">HPr(Ser) kinase/phosphorylase</fullName>
    </alternativeName>
</protein>
<keyword evidence="7 10" id="KW-0067">ATP-binding</keyword>
<dbReference type="EC" id="2.7.11.-" evidence="10"/>
<dbReference type="Proteomes" id="UP001449582">
    <property type="component" value="Unassembled WGS sequence"/>
</dbReference>
<comment type="catalytic activity">
    <reaction evidence="1 10">
        <text>[HPr protein]-L-serine + ATP = [HPr protein]-O-phospho-L-serine + ADP + H(+)</text>
        <dbReference type="Rhea" id="RHEA:46600"/>
        <dbReference type="Rhea" id="RHEA-COMP:11602"/>
        <dbReference type="Rhea" id="RHEA-COMP:11603"/>
        <dbReference type="ChEBI" id="CHEBI:15378"/>
        <dbReference type="ChEBI" id="CHEBI:29999"/>
        <dbReference type="ChEBI" id="CHEBI:30616"/>
        <dbReference type="ChEBI" id="CHEBI:83421"/>
        <dbReference type="ChEBI" id="CHEBI:456216"/>
    </reaction>
</comment>
<evidence type="ECO:0000256" key="7">
    <source>
        <dbReference type="ARBA" id="ARBA00022840"/>
    </source>
</evidence>
<feature type="active site" evidence="10">
    <location>
        <position position="142"/>
    </location>
</feature>
<name>A0ABP9UCJ3_9BACT</name>
<feature type="active site" description="Proton acceptor; for phosphorylation activity. Proton donor; for dephosphorylation activity" evidence="10">
    <location>
        <position position="181"/>
    </location>
</feature>
<evidence type="ECO:0000256" key="3">
    <source>
        <dbReference type="ARBA" id="ARBA00022527"/>
    </source>
</evidence>
<keyword evidence="8 10" id="KW-0511">Multifunctional enzyme</keyword>
<comment type="miscellaneous">
    <text evidence="10">Both phosphorylation and phosphorolysis are carried out by the same active site and suggest a common mechanism for both reactions.</text>
</comment>
<feature type="region of interest" description="Important for the catalytic mechanism of both phosphorylation and dephosphorylation" evidence="10">
    <location>
        <begin position="204"/>
        <end position="213"/>
    </location>
</feature>
<comment type="similarity">
    <text evidence="2 10">Belongs to the HPrK/P family.</text>
</comment>
<feature type="binding site" evidence="10">
    <location>
        <begin position="157"/>
        <end position="164"/>
    </location>
    <ligand>
        <name>ATP</name>
        <dbReference type="ChEBI" id="CHEBI:30616"/>
    </ligand>
</feature>
<dbReference type="Pfam" id="PF07475">
    <property type="entry name" value="Hpr_kinase_C"/>
    <property type="match status" value="1"/>
</dbReference>
<evidence type="ECO:0000256" key="4">
    <source>
        <dbReference type="ARBA" id="ARBA00022679"/>
    </source>
</evidence>
<keyword evidence="10" id="KW-0479">Metal-binding</keyword>
<reference evidence="13" key="1">
    <citation type="submission" date="2024-02" db="EMBL/GenBank/DDBJ databases">
        <title>Draft genome sequence of new strains in genus Ureaplasma.</title>
        <authorList>
            <person name="Nakajima Y."/>
            <person name="Segawa T."/>
        </authorList>
    </citation>
    <scope>NUCLEOTIDE SEQUENCE [LARGE SCALE GENOMIC DNA]</scope>
    <source>
        <strain evidence="13">OM1</strain>
    </source>
</reference>
<keyword evidence="6 10" id="KW-0418">Kinase</keyword>
<evidence type="ECO:0000256" key="10">
    <source>
        <dbReference type="HAMAP-Rule" id="MF_01249"/>
    </source>
</evidence>
<feature type="binding site" evidence="10">
    <location>
        <position position="164"/>
    </location>
    <ligand>
        <name>Mg(2+)</name>
        <dbReference type="ChEBI" id="CHEBI:18420"/>
    </ligand>
</feature>
<evidence type="ECO:0000313" key="14">
    <source>
        <dbReference type="Proteomes" id="UP001449582"/>
    </source>
</evidence>
<evidence type="ECO:0000256" key="1">
    <source>
        <dbReference type="ARBA" id="ARBA00001120"/>
    </source>
</evidence>
<dbReference type="EMBL" id="BAABQM010000004">
    <property type="protein sequence ID" value="GAA5414913.1"/>
    <property type="molecule type" value="Genomic_DNA"/>
</dbReference>
<evidence type="ECO:0000256" key="8">
    <source>
        <dbReference type="ARBA" id="ARBA00023268"/>
    </source>
</evidence>
<evidence type="ECO:0000259" key="11">
    <source>
        <dbReference type="Pfam" id="PF02603"/>
    </source>
</evidence>
<accession>A0ABP9UCJ3</accession>
<dbReference type="CDD" id="cd01918">
    <property type="entry name" value="HprK_C"/>
    <property type="match status" value="1"/>
</dbReference>
<dbReference type="PANTHER" id="PTHR30305:SF1">
    <property type="entry name" value="HPR KINASE_PHOSPHORYLASE"/>
    <property type="match status" value="1"/>
</dbReference>
<evidence type="ECO:0000256" key="9">
    <source>
        <dbReference type="ARBA" id="ARBA00047657"/>
    </source>
</evidence>
<dbReference type="InterPro" id="IPR011104">
    <property type="entry name" value="Hpr_kin/Pase_C"/>
</dbReference>
<evidence type="ECO:0000256" key="6">
    <source>
        <dbReference type="ARBA" id="ARBA00022777"/>
    </source>
</evidence>
<dbReference type="GO" id="GO:0016301">
    <property type="term" value="F:kinase activity"/>
    <property type="evidence" value="ECO:0007669"/>
    <property type="project" value="UniProtKB-KW"/>
</dbReference>
<feature type="domain" description="HPr kinase/phosphorylase C-terminal" evidence="12">
    <location>
        <begin position="133"/>
        <end position="305"/>
    </location>
</feature>
<keyword evidence="14" id="KW-1185">Reference proteome</keyword>
<dbReference type="InterPro" id="IPR011126">
    <property type="entry name" value="Hpr_kin/Pase_Hpr_N"/>
</dbReference>
<comment type="catalytic activity">
    <reaction evidence="9 10">
        <text>[HPr protein]-O-phospho-L-serine + phosphate + H(+) = [HPr protein]-L-serine + diphosphate</text>
        <dbReference type="Rhea" id="RHEA:46604"/>
        <dbReference type="Rhea" id="RHEA-COMP:11602"/>
        <dbReference type="Rhea" id="RHEA-COMP:11603"/>
        <dbReference type="ChEBI" id="CHEBI:15378"/>
        <dbReference type="ChEBI" id="CHEBI:29999"/>
        <dbReference type="ChEBI" id="CHEBI:33019"/>
        <dbReference type="ChEBI" id="CHEBI:43474"/>
        <dbReference type="ChEBI" id="CHEBI:83421"/>
    </reaction>
</comment>
<dbReference type="RefSeq" id="WP_353290073.1">
    <property type="nucleotide sequence ID" value="NZ_BAABQM010000004.1"/>
</dbReference>
<comment type="subunit">
    <text evidence="10">Homohexamer.</text>
</comment>
<evidence type="ECO:0000256" key="2">
    <source>
        <dbReference type="ARBA" id="ARBA00006883"/>
    </source>
</evidence>
<dbReference type="InterPro" id="IPR027417">
    <property type="entry name" value="P-loop_NTPase"/>
</dbReference>
<proteinExistence type="inferred from homology"/>
<dbReference type="SUPFAM" id="SSF53795">
    <property type="entry name" value="PEP carboxykinase-like"/>
    <property type="match status" value="1"/>
</dbReference>
<comment type="domain">
    <text evidence="10">The Walker A ATP-binding motif also binds Pi and PPi.</text>
</comment>
<dbReference type="HAMAP" id="MF_01249">
    <property type="entry name" value="HPr_kinase"/>
    <property type="match status" value="1"/>
</dbReference>
<dbReference type="Gene3D" id="3.40.1390.20">
    <property type="entry name" value="HprK N-terminal domain-like"/>
    <property type="match status" value="1"/>
</dbReference>
<dbReference type="NCBIfam" id="TIGR00679">
    <property type="entry name" value="hpr-ser"/>
    <property type="match status" value="1"/>
</dbReference>
<keyword evidence="4 10" id="KW-0808">Transferase</keyword>
<evidence type="ECO:0000256" key="5">
    <source>
        <dbReference type="ARBA" id="ARBA00022741"/>
    </source>
</evidence>
<dbReference type="InterPro" id="IPR028979">
    <property type="entry name" value="Ser_kin/Pase_Hpr-like_N_sf"/>
</dbReference>
<dbReference type="Pfam" id="PF02603">
    <property type="entry name" value="Hpr_kinase_N"/>
    <property type="match status" value="1"/>
</dbReference>
<gene>
    <name evidence="10 13" type="primary">hprK</name>
    <name evidence="13" type="ORF">UREOM_6240</name>
</gene>
<feature type="active site" evidence="10">
    <location>
        <position position="163"/>
    </location>
</feature>
<dbReference type="EC" id="2.7.4.-" evidence="10"/>
<feature type="binding site" evidence="10">
    <location>
        <position position="205"/>
    </location>
    <ligand>
        <name>Mg(2+)</name>
        <dbReference type="ChEBI" id="CHEBI:18420"/>
    </ligand>
</feature>
<feature type="active site" evidence="10">
    <location>
        <position position="250"/>
    </location>
</feature>
<dbReference type="SUPFAM" id="SSF75138">
    <property type="entry name" value="HprK N-terminal domain-like"/>
    <property type="match status" value="1"/>
</dbReference>
<comment type="function">
    <text evidence="10">Catalyzes the ATP- as well as the pyrophosphate-dependent phosphorylation of a specific serine residue in HPr, a phosphocarrier protein of the phosphoenolpyruvate-dependent sugar phosphotransferase system (PTS). HprK/P also catalyzes the pyrophosphate-producing, inorganic phosphate-dependent dephosphorylation (phosphorolysis) of seryl-phosphorylated HPr (P-Ser-HPr).</text>
</comment>
<keyword evidence="3 10" id="KW-0723">Serine/threonine-protein kinase</keyword>
<keyword evidence="5 10" id="KW-0547">Nucleotide-binding</keyword>
<keyword evidence="10" id="KW-0460">Magnesium</keyword>
<dbReference type="Gene3D" id="3.40.50.300">
    <property type="entry name" value="P-loop containing nucleotide triphosphate hydrolases"/>
    <property type="match status" value="1"/>
</dbReference>
<sequence length="314" mass="35796">MAVFNKLYAKQIVEKFDLEVLANGDQLCKREIKFPDIGRAGFELTGEKVFDDFWNIIYLGVKELRYLRKFSQSIVREKIEKILKMKPPMIILGKGFKYDKLVTELAQKTQVPVAKSVMSLQELNFTISTWMTEQLAPHSMYHGCLLNVFGVGTLIIGASGIGKSEITVELVKRGHIFIADDAVMITRVGPKIFGRAEDSVKDFIEIRGLGILSFSRTFGIEKIINSTRIRVVCELIDANNPENKNIMFERLGQEAKFMDIEGVKIPYYKIPVLQGRNTSDLVETAITDWKLKKQGYNSANEFIRQLQTLKEKED</sequence>
<dbReference type="InterPro" id="IPR003755">
    <property type="entry name" value="HPr(Ser)_kin/Pase"/>
</dbReference>
<organism evidence="13 14">
    <name type="scientific">Ureaplasma ceti</name>
    <dbReference type="NCBI Taxonomy" id="3119530"/>
    <lineage>
        <taxon>Bacteria</taxon>
        <taxon>Bacillati</taxon>
        <taxon>Mycoplasmatota</taxon>
        <taxon>Mycoplasmoidales</taxon>
        <taxon>Mycoplasmoidaceae</taxon>
        <taxon>Ureaplasma</taxon>
    </lineage>
</organism>
<comment type="caution">
    <text evidence="13">The sequence shown here is derived from an EMBL/GenBank/DDBJ whole genome shotgun (WGS) entry which is preliminary data.</text>
</comment>
<feature type="region of interest" description="Important for the catalytic mechanism of dephosphorylation" evidence="10">
    <location>
        <begin position="271"/>
        <end position="276"/>
    </location>
</feature>
<evidence type="ECO:0000259" key="12">
    <source>
        <dbReference type="Pfam" id="PF07475"/>
    </source>
</evidence>
<comment type="cofactor">
    <cofactor evidence="10">
        <name>Mg(2+)</name>
        <dbReference type="ChEBI" id="CHEBI:18420"/>
    </cofactor>
</comment>